<sequence>MAPMDNPQFVKVKRFKQNKTYCESTVNCGKSLYEFILQSSDPDDRNIKDKLLNVMTNKELRSRFNKGEHPILNNGIYFNNLYKLDLSMLHKLVFHLCDLERKAPDLHNNLRILKDNRNEIIGHNTYLEGFTDLFTFEKIEELRALYVKILDGIEHLYKTKISDKNVEINGKLNEILNNVEVEVTDLEVEPLLKKLQNIGRCPFKVKIEIKDYPEFCTTLIPLLETLGRENTRVRLQLYKPFFEDVDLQFYDSEKYLTPLLDENSRCQFCIWTSVNRVISTGLMPSIRQLCQ</sequence>
<name>A0AAV2RHQ3_MEGNR</name>
<dbReference type="Proteomes" id="UP001497623">
    <property type="component" value="Unassembled WGS sequence"/>
</dbReference>
<dbReference type="EMBL" id="CAXKWB010022181">
    <property type="protein sequence ID" value="CAL4124164.1"/>
    <property type="molecule type" value="Genomic_DNA"/>
</dbReference>
<accession>A0AAV2RHQ3</accession>
<reference evidence="1 2" key="1">
    <citation type="submission" date="2024-05" db="EMBL/GenBank/DDBJ databases">
        <authorList>
            <person name="Wallberg A."/>
        </authorList>
    </citation>
    <scope>NUCLEOTIDE SEQUENCE [LARGE SCALE GENOMIC DNA]</scope>
</reference>
<evidence type="ECO:0000313" key="1">
    <source>
        <dbReference type="EMBL" id="CAL4124164.1"/>
    </source>
</evidence>
<gene>
    <name evidence="1" type="ORF">MNOR_LOCUS24300</name>
</gene>
<keyword evidence="2" id="KW-1185">Reference proteome</keyword>
<comment type="caution">
    <text evidence="1">The sequence shown here is derived from an EMBL/GenBank/DDBJ whole genome shotgun (WGS) entry which is preliminary data.</text>
</comment>
<evidence type="ECO:0000313" key="2">
    <source>
        <dbReference type="Proteomes" id="UP001497623"/>
    </source>
</evidence>
<proteinExistence type="predicted"/>
<organism evidence="1 2">
    <name type="scientific">Meganyctiphanes norvegica</name>
    <name type="common">Northern krill</name>
    <name type="synonym">Thysanopoda norvegica</name>
    <dbReference type="NCBI Taxonomy" id="48144"/>
    <lineage>
        <taxon>Eukaryota</taxon>
        <taxon>Metazoa</taxon>
        <taxon>Ecdysozoa</taxon>
        <taxon>Arthropoda</taxon>
        <taxon>Crustacea</taxon>
        <taxon>Multicrustacea</taxon>
        <taxon>Malacostraca</taxon>
        <taxon>Eumalacostraca</taxon>
        <taxon>Eucarida</taxon>
        <taxon>Euphausiacea</taxon>
        <taxon>Euphausiidae</taxon>
        <taxon>Meganyctiphanes</taxon>
    </lineage>
</organism>
<dbReference type="AlphaFoldDB" id="A0AAV2RHQ3"/>
<protein>
    <submittedName>
        <fullName evidence="1">Uncharacterized protein</fullName>
    </submittedName>
</protein>